<dbReference type="Proteomes" id="UP000223102">
    <property type="component" value="Segment"/>
</dbReference>
<dbReference type="Gene3D" id="2.60.120.260">
    <property type="entry name" value="Galactose-binding domain-like"/>
    <property type="match status" value="2"/>
</dbReference>
<evidence type="ECO:0000313" key="1">
    <source>
        <dbReference type="EMBL" id="AKQ08515.1"/>
    </source>
</evidence>
<accession>A0A218KC78</accession>
<organism evidence="1 2">
    <name type="scientific">Bacillus phage PBC2</name>
    <dbReference type="NCBI Taxonomy" id="1675029"/>
    <lineage>
        <taxon>Viruses</taxon>
        <taxon>Duplodnaviria</taxon>
        <taxon>Heunggongvirae</taxon>
        <taxon>Uroviricota</taxon>
        <taxon>Caudoviricetes</taxon>
        <taxon>Andregratiavirinae</taxon>
        <taxon>Haetaevirus</taxon>
        <taxon>Haetaevirus PBC2</taxon>
    </lineage>
</organism>
<dbReference type="EMBL" id="KT070867">
    <property type="protein sequence ID" value="AKQ08515.1"/>
    <property type="molecule type" value="Genomic_DNA"/>
</dbReference>
<dbReference type="SUPFAM" id="SSF49785">
    <property type="entry name" value="Galactose-binding domain-like"/>
    <property type="match status" value="1"/>
</dbReference>
<proteinExistence type="predicted"/>
<protein>
    <recommendedName>
        <fullName evidence="3">CBM-cenC domain-containing protein</fullName>
    </recommendedName>
</protein>
<evidence type="ECO:0008006" key="3">
    <source>
        <dbReference type="Google" id="ProtNLM"/>
    </source>
</evidence>
<sequence length="647" mass="70435">MQYENLSTSLKITTEKTDYVNAYTGIETPLNTYLAKMQETTDINGATFRTLFNTYYDKRAKLIKKINDVIQGNIDNVSIGGRNLLRNTGYVFSDLAEWTNYGTVISRVIGNEPTALSGKHLVVACKGAVQSGVHNRPVVELTVGETYSWTVYLKAGRNCRVTIGSEMGGTKTVDVTTTWQKFTHTFKAVSSSNKSFTFYYQQDGGADVNIYIHSAQLEQGDRNSATWTPAPEDYDKQLSALATRMDTAELKITDSAIVATVTKSTEFKGKADANTVYTKDELANMSTAQLLNNTEFTVDTSEWILATPSAGETIALDTGKQFEGVNSIKIDLGTRASNVWWGAISNYLPARPNQDFTASVYTNTDNMAGITNDATLEICFYDVNNVKLGTAGTTVKPTANNVWQRFSFTRTAPANTAKVRVWVHMVRTGRIWMAKPMLQYGTTMGAWTPSIGELGTDYKSKISQTAGRIDIVVGSDNKIKGEAIASAITMTPNAINMISNSINLTGKVTFSSLASSLQTDLNNYDSTRSKLETMTNGTTYINGGYIRSGTISGVTINVDTDLQVGKEIRLGSMTDFSLKMLRFNNSANISTTNGEIMNISSNITRIADGSVIIGNTMNTDVYTTILQGAVNVSGVTKWIGGVPAVFG</sequence>
<name>A0A218KC78_9CAUD</name>
<gene>
    <name evidence="1" type="ORF">PBC2_200</name>
</gene>
<dbReference type="InterPro" id="IPR008979">
    <property type="entry name" value="Galactose-bd-like_sf"/>
</dbReference>
<reference evidence="1 2" key="1">
    <citation type="submission" date="2015-06" db="EMBL/GenBank/DDBJ databases">
        <title>Complete genome sequence of Bacillus cereus phage PBC2.</title>
        <authorList>
            <person name="Kong M."/>
            <person name="Ryu S."/>
        </authorList>
    </citation>
    <scope>NUCLEOTIDE SEQUENCE [LARGE SCALE GENOMIC DNA]</scope>
</reference>
<keyword evidence="2" id="KW-1185">Reference proteome</keyword>
<evidence type="ECO:0000313" key="2">
    <source>
        <dbReference type="Proteomes" id="UP000223102"/>
    </source>
</evidence>